<keyword evidence="2" id="KW-1185">Reference proteome</keyword>
<dbReference type="EMBL" id="OX597819">
    <property type="protein sequence ID" value="CAI9723747.1"/>
    <property type="molecule type" value="Genomic_DNA"/>
</dbReference>
<accession>A0AA36AYR3</accession>
<sequence length="89" mass="10051">MVASGVIALYFSQYIKGVTALTCLESFSTSCQSTLRSSLTEFNFVQVRMWRKDEDLYTLSSVSHESLLSETLFKTRSYVSGILTFRTSV</sequence>
<protein>
    <submittedName>
        <fullName evidence="1">Uncharacterized protein</fullName>
    </submittedName>
</protein>
<organism evidence="1 2">
    <name type="scientific">Octopus vulgaris</name>
    <name type="common">Common octopus</name>
    <dbReference type="NCBI Taxonomy" id="6645"/>
    <lineage>
        <taxon>Eukaryota</taxon>
        <taxon>Metazoa</taxon>
        <taxon>Spiralia</taxon>
        <taxon>Lophotrochozoa</taxon>
        <taxon>Mollusca</taxon>
        <taxon>Cephalopoda</taxon>
        <taxon>Coleoidea</taxon>
        <taxon>Octopodiformes</taxon>
        <taxon>Octopoda</taxon>
        <taxon>Incirrata</taxon>
        <taxon>Octopodidae</taxon>
        <taxon>Octopus</taxon>
    </lineage>
</organism>
<dbReference type="AlphaFoldDB" id="A0AA36AYR3"/>
<evidence type="ECO:0000313" key="2">
    <source>
        <dbReference type="Proteomes" id="UP001162480"/>
    </source>
</evidence>
<gene>
    <name evidence="1" type="ORF">OCTVUL_1B009052</name>
</gene>
<dbReference type="Proteomes" id="UP001162480">
    <property type="component" value="Chromosome 6"/>
</dbReference>
<proteinExistence type="predicted"/>
<reference evidence="1" key="1">
    <citation type="submission" date="2023-08" db="EMBL/GenBank/DDBJ databases">
        <authorList>
            <person name="Alioto T."/>
            <person name="Alioto T."/>
            <person name="Gomez Garrido J."/>
        </authorList>
    </citation>
    <scope>NUCLEOTIDE SEQUENCE</scope>
</reference>
<evidence type="ECO:0000313" key="1">
    <source>
        <dbReference type="EMBL" id="CAI9723747.1"/>
    </source>
</evidence>
<name>A0AA36AYR3_OCTVU</name>